<organism evidence="4 5">
    <name type="scientific">Sulfobacillus benefaciens</name>
    <dbReference type="NCBI Taxonomy" id="453960"/>
    <lineage>
        <taxon>Bacteria</taxon>
        <taxon>Bacillati</taxon>
        <taxon>Bacillota</taxon>
        <taxon>Clostridia</taxon>
        <taxon>Eubacteriales</taxon>
        <taxon>Clostridiales Family XVII. Incertae Sedis</taxon>
        <taxon>Sulfobacillus</taxon>
    </lineage>
</organism>
<sequence length="185" mass="19827">MPSSLRWAVRAAFVTAITALGAITAITIPGLSLVPFTFQVFGVFLAGGILPPKWAALSQIVYIGLGVLGAPIFAEGARGIAVFVGPFGGYLWAYPIAAWLMALLVHQRHGKLRLFIGMMFSLLLIYIGGMAGLMLIAKASLVHAFLEGVVPFVGWDVLKAVLAWPIIGQMHRWVGKQSEPDRLSA</sequence>
<comment type="subcellular location">
    <subcellularLocation>
        <location evidence="2">Cell membrane</location>
        <topology evidence="2">Multi-pass membrane protein</topology>
    </subcellularLocation>
</comment>
<protein>
    <recommendedName>
        <fullName evidence="2">Biotin transporter</fullName>
    </recommendedName>
</protein>
<evidence type="ECO:0000256" key="2">
    <source>
        <dbReference type="PIRNR" id="PIRNR016661"/>
    </source>
</evidence>
<dbReference type="InterPro" id="IPR003784">
    <property type="entry name" value="BioY"/>
</dbReference>
<dbReference type="EMBL" id="PXYW01000019">
    <property type="protein sequence ID" value="PSR33493.1"/>
    <property type="molecule type" value="Genomic_DNA"/>
</dbReference>
<name>A0A2T2XG71_9FIRM</name>
<dbReference type="Proteomes" id="UP000242972">
    <property type="component" value="Unassembled WGS sequence"/>
</dbReference>
<evidence type="ECO:0000313" key="5">
    <source>
        <dbReference type="Proteomes" id="UP000242972"/>
    </source>
</evidence>
<keyword evidence="2 3" id="KW-0472">Membrane</keyword>
<dbReference type="GO" id="GO:0015225">
    <property type="term" value="F:biotin transmembrane transporter activity"/>
    <property type="evidence" value="ECO:0007669"/>
    <property type="project" value="UniProtKB-UniRule"/>
</dbReference>
<comment type="caution">
    <text evidence="4">The sequence shown here is derived from an EMBL/GenBank/DDBJ whole genome shotgun (WGS) entry which is preliminary data.</text>
</comment>
<keyword evidence="3" id="KW-0812">Transmembrane</keyword>
<accession>A0A2T2XG71</accession>
<dbReference type="PIRSF" id="PIRSF016661">
    <property type="entry name" value="BioY"/>
    <property type="match status" value="1"/>
</dbReference>
<feature type="transmembrane region" description="Helical" evidence="3">
    <location>
        <begin position="7"/>
        <end position="26"/>
    </location>
</feature>
<dbReference type="AlphaFoldDB" id="A0A2T2XG71"/>
<evidence type="ECO:0000313" key="4">
    <source>
        <dbReference type="EMBL" id="PSR33493.1"/>
    </source>
</evidence>
<feature type="transmembrane region" description="Helical" evidence="3">
    <location>
        <begin position="114"/>
        <end position="137"/>
    </location>
</feature>
<dbReference type="PANTHER" id="PTHR34295:SF1">
    <property type="entry name" value="BIOTIN TRANSPORTER BIOY"/>
    <property type="match status" value="1"/>
</dbReference>
<feature type="transmembrane region" description="Helical" evidence="3">
    <location>
        <begin position="80"/>
        <end position="102"/>
    </location>
</feature>
<dbReference type="Pfam" id="PF02632">
    <property type="entry name" value="BioY"/>
    <property type="match status" value="1"/>
</dbReference>
<keyword evidence="2" id="KW-1003">Cell membrane</keyword>
<evidence type="ECO:0000256" key="1">
    <source>
        <dbReference type="ARBA" id="ARBA00010692"/>
    </source>
</evidence>
<keyword evidence="2" id="KW-0813">Transport</keyword>
<feature type="transmembrane region" description="Helical" evidence="3">
    <location>
        <begin position="149"/>
        <end position="167"/>
    </location>
</feature>
<keyword evidence="3" id="KW-1133">Transmembrane helix</keyword>
<dbReference type="PANTHER" id="PTHR34295">
    <property type="entry name" value="BIOTIN TRANSPORTER BIOY"/>
    <property type="match status" value="1"/>
</dbReference>
<feature type="transmembrane region" description="Helical" evidence="3">
    <location>
        <begin position="57"/>
        <end position="74"/>
    </location>
</feature>
<comment type="similarity">
    <text evidence="1 2">Belongs to the BioY family.</text>
</comment>
<dbReference type="Gene3D" id="1.10.1760.20">
    <property type="match status" value="1"/>
</dbReference>
<proteinExistence type="inferred from homology"/>
<reference evidence="4 5" key="1">
    <citation type="journal article" date="2014" name="BMC Genomics">
        <title>Comparison of environmental and isolate Sulfobacillus genomes reveals diverse carbon, sulfur, nitrogen, and hydrogen metabolisms.</title>
        <authorList>
            <person name="Justice N.B."/>
            <person name="Norman A."/>
            <person name="Brown C.T."/>
            <person name="Singh A."/>
            <person name="Thomas B.C."/>
            <person name="Banfield J.F."/>
        </authorList>
    </citation>
    <scope>NUCLEOTIDE SEQUENCE [LARGE SCALE GENOMIC DNA]</scope>
    <source>
        <strain evidence="4">AMDSBA4</strain>
    </source>
</reference>
<gene>
    <name evidence="4" type="ORF">C7B46_09425</name>
</gene>
<evidence type="ECO:0000256" key="3">
    <source>
        <dbReference type="SAM" id="Phobius"/>
    </source>
</evidence>
<dbReference type="GO" id="GO:0005886">
    <property type="term" value="C:plasma membrane"/>
    <property type="evidence" value="ECO:0007669"/>
    <property type="project" value="UniProtKB-SubCell"/>
</dbReference>